<feature type="chain" id="PRO_5037824205" description="Ig-like domain-containing protein" evidence="1">
    <location>
        <begin position="30"/>
        <end position="135"/>
    </location>
</feature>
<dbReference type="RefSeq" id="WP_188986451.1">
    <property type="nucleotide sequence ID" value="NZ_BAAAHC010000011.1"/>
</dbReference>
<protein>
    <recommendedName>
        <fullName evidence="6">Ig-like domain-containing protein</fullName>
    </recommendedName>
</protein>
<sequence>MGIRRDVTVALAALGTLAGGAAATATAWANPPLHVEMSQVRCFDPAKFDLTAWLPKGIRIAPQPTVLVTVRSSTGDARPIAYSVTVDGQHRASGSVSGGGISANGVTVANGRASRIVVTTSDKVVVLDRVVTGRC</sequence>
<organism evidence="3 4">
    <name type="scientific">Saccharopolyspora thermophila</name>
    <dbReference type="NCBI Taxonomy" id="89367"/>
    <lineage>
        <taxon>Bacteria</taxon>
        <taxon>Bacillati</taxon>
        <taxon>Actinomycetota</taxon>
        <taxon>Actinomycetes</taxon>
        <taxon>Pseudonocardiales</taxon>
        <taxon>Pseudonocardiaceae</taxon>
        <taxon>Saccharopolyspora</taxon>
    </lineage>
</organism>
<reference evidence="3 4" key="2">
    <citation type="journal article" date="2014" name="Int. J. Syst. Evol. Microbiol.">
        <title>Complete genome sequence of Corynebacterium casei LMG S-19264T (=DSM 44701T), isolated from a smear-ripened cheese.</title>
        <authorList>
            <consortium name="US DOE Joint Genome Institute (JGI-PGF)"/>
            <person name="Walter F."/>
            <person name="Albersmeier A."/>
            <person name="Kalinowski J."/>
            <person name="Ruckert C."/>
        </authorList>
    </citation>
    <scope>NUCLEOTIDE SEQUENCE [LARGE SCALE GENOMIC DNA]</scope>
    <source>
        <strain evidence="3 4">CGMCC 4.7206</strain>
    </source>
</reference>
<dbReference type="Proteomes" id="UP000597989">
    <property type="component" value="Unassembled WGS sequence"/>
</dbReference>
<keyword evidence="1" id="KW-0732">Signal</keyword>
<dbReference type="EMBL" id="BAAAHC010000011">
    <property type="protein sequence ID" value="GAA0525780.1"/>
    <property type="molecule type" value="Genomic_DNA"/>
</dbReference>
<evidence type="ECO:0008006" key="6">
    <source>
        <dbReference type="Google" id="ProtNLM"/>
    </source>
</evidence>
<keyword evidence="5" id="KW-1185">Reference proteome</keyword>
<dbReference type="Proteomes" id="UP001500220">
    <property type="component" value="Unassembled WGS sequence"/>
</dbReference>
<gene>
    <name evidence="2" type="ORF">GCM10009545_30120</name>
    <name evidence="3" type="ORF">GCM10011581_14070</name>
</gene>
<dbReference type="EMBL" id="BMMT01000003">
    <property type="protein sequence ID" value="GGI78157.1"/>
    <property type="molecule type" value="Genomic_DNA"/>
</dbReference>
<evidence type="ECO:0000313" key="5">
    <source>
        <dbReference type="Proteomes" id="UP001500220"/>
    </source>
</evidence>
<reference evidence="3" key="4">
    <citation type="submission" date="2020-09" db="EMBL/GenBank/DDBJ databases">
        <authorList>
            <person name="Sun Q."/>
            <person name="Zhou Y."/>
        </authorList>
    </citation>
    <scope>NUCLEOTIDE SEQUENCE</scope>
    <source>
        <strain evidence="3">CGMCC 4.7206</strain>
    </source>
</reference>
<accession>A0A917JQ74</accession>
<evidence type="ECO:0000313" key="2">
    <source>
        <dbReference type="EMBL" id="GAA0525780.1"/>
    </source>
</evidence>
<reference evidence="5" key="3">
    <citation type="journal article" date="2019" name="Int. J. Syst. Evol. Microbiol.">
        <title>The Global Catalogue of Microorganisms (GCM) 10K type strain sequencing project: providing services to taxonomists for standard genome sequencing and annotation.</title>
        <authorList>
            <consortium name="The Broad Institute Genomics Platform"/>
            <consortium name="The Broad Institute Genome Sequencing Center for Infectious Disease"/>
            <person name="Wu L."/>
            <person name="Ma J."/>
        </authorList>
    </citation>
    <scope>NUCLEOTIDE SEQUENCE [LARGE SCALE GENOMIC DNA]</scope>
    <source>
        <strain evidence="5">JCM 10664</strain>
    </source>
</reference>
<evidence type="ECO:0000256" key="1">
    <source>
        <dbReference type="SAM" id="SignalP"/>
    </source>
</evidence>
<feature type="signal peptide" evidence="1">
    <location>
        <begin position="1"/>
        <end position="29"/>
    </location>
</feature>
<evidence type="ECO:0000313" key="4">
    <source>
        <dbReference type="Proteomes" id="UP000597989"/>
    </source>
</evidence>
<proteinExistence type="predicted"/>
<evidence type="ECO:0000313" key="3">
    <source>
        <dbReference type="EMBL" id="GGI78157.1"/>
    </source>
</evidence>
<comment type="caution">
    <text evidence="3">The sequence shown here is derived from an EMBL/GenBank/DDBJ whole genome shotgun (WGS) entry which is preliminary data.</text>
</comment>
<name>A0A917JQ74_9PSEU</name>
<dbReference type="AlphaFoldDB" id="A0A917JQ74"/>
<reference evidence="2" key="5">
    <citation type="submission" date="2023-12" db="EMBL/GenBank/DDBJ databases">
        <authorList>
            <person name="Sun Q."/>
            <person name="Inoue M."/>
        </authorList>
    </citation>
    <scope>NUCLEOTIDE SEQUENCE</scope>
    <source>
        <strain evidence="2">JCM 10664</strain>
    </source>
</reference>
<reference evidence="2" key="1">
    <citation type="journal article" date="2014" name="Int. J. Syst. Evol. Microbiol.">
        <title>Complete genome of a new Firmicutes species belonging to the dominant human colonic microbiota ('Ruminococcus bicirculans') reveals two chromosomes and a selective capacity to utilize plant glucans.</title>
        <authorList>
            <consortium name="NISC Comparative Sequencing Program"/>
            <person name="Wegmann U."/>
            <person name="Louis P."/>
            <person name="Goesmann A."/>
            <person name="Henrissat B."/>
            <person name="Duncan S.H."/>
            <person name="Flint H.J."/>
        </authorList>
    </citation>
    <scope>NUCLEOTIDE SEQUENCE</scope>
    <source>
        <strain evidence="2">JCM 10664</strain>
    </source>
</reference>